<evidence type="ECO:0000313" key="2">
    <source>
        <dbReference type="EMBL" id="SLN68084.1"/>
    </source>
</evidence>
<evidence type="ECO:0000256" key="1">
    <source>
        <dbReference type="SAM" id="Phobius"/>
    </source>
</evidence>
<sequence length="152" mass="16852">MNTQVEFGGTERGYATGMVLWLLRLEALAILAASTTFFFLFDGRIWMFAILFFAPDLSIAGYTLSTKAGAVLYNAAHSYAPHILLAVAGVLVRFPTLWQIALIFLAHAAFDRSLSYGLKYAAGFRHTHLGQIGAKPRRRLNSVNKQRKDGKN</sequence>
<feature type="transmembrane region" description="Helical" evidence="1">
    <location>
        <begin position="45"/>
        <end position="63"/>
    </location>
</feature>
<proteinExistence type="predicted"/>
<dbReference type="RefSeq" id="WP_085855385.1">
    <property type="nucleotide sequence ID" value="NZ_FOPF01000015.1"/>
</dbReference>
<dbReference type="OrthoDB" id="9813911at2"/>
<accession>A0A1Y5TN71</accession>
<evidence type="ECO:0008006" key="4">
    <source>
        <dbReference type="Google" id="ProtNLM"/>
    </source>
</evidence>
<dbReference type="EMBL" id="FWFV01000014">
    <property type="protein sequence ID" value="SLN68084.1"/>
    <property type="molecule type" value="Genomic_DNA"/>
</dbReference>
<evidence type="ECO:0000313" key="3">
    <source>
        <dbReference type="Proteomes" id="UP000193870"/>
    </source>
</evidence>
<dbReference type="Pfam" id="PF14079">
    <property type="entry name" value="DUF4260"/>
    <property type="match status" value="1"/>
</dbReference>
<name>A0A1Y5TN71_9RHOB</name>
<dbReference type="InterPro" id="IPR025356">
    <property type="entry name" value="DUF4260"/>
</dbReference>
<protein>
    <recommendedName>
        <fullName evidence="4">DUF4260 domain-containing protein</fullName>
    </recommendedName>
</protein>
<keyword evidence="1" id="KW-1133">Transmembrane helix</keyword>
<keyword evidence="1" id="KW-0812">Transmembrane</keyword>
<reference evidence="2 3" key="1">
    <citation type="submission" date="2017-03" db="EMBL/GenBank/DDBJ databases">
        <authorList>
            <person name="Afonso C.L."/>
            <person name="Miller P.J."/>
            <person name="Scott M.A."/>
            <person name="Spackman E."/>
            <person name="Goraichik I."/>
            <person name="Dimitrov K.M."/>
            <person name="Suarez D.L."/>
            <person name="Swayne D.E."/>
        </authorList>
    </citation>
    <scope>NUCLEOTIDE SEQUENCE [LARGE SCALE GENOMIC DNA]</scope>
    <source>
        <strain evidence="2 3">CECT 7066</strain>
    </source>
</reference>
<feature type="transmembrane region" description="Helical" evidence="1">
    <location>
        <begin position="83"/>
        <end position="110"/>
    </location>
</feature>
<dbReference type="AlphaFoldDB" id="A0A1Y5TN71"/>
<gene>
    <name evidence="2" type="ORF">PAM7066_03426</name>
</gene>
<organism evidence="2 3">
    <name type="scientific">Palleronia marisminoris</name>
    <dbReference type="NCBI Taxonomy" id="315423"/>
    <lineage>
        <taxon>Bacteria</taxon>
        <taxon>Pseudomonadati</taxon>
        <taxon>Pseudomonadota</taxon>
        <taxon>Alphaproteobacteria</taxon>
        <taxon>Rhodobacterales</taxon>
        <taxon>Roseobacteraceae</taxon>
        <taxon>Palleronia</taxon>
    </lineage>
</organism>
<dbReference type="Proteomes" id="UP000193870">
    <property type="component" value="Unassembled WGS sequence"/>
</dbReference>
<keyword evidence="1" id="KW-0472">Membrane</keyword>
<feature type="transmembrane region" description="Helical" evidence="1">
    <location>
        <begin position="20"/>
        <end position="40"/>
    </location>
</feature>
<keyword evidence="3" id="KW-1185">Reference proteome</keyword>